<comment type="caution">
    <text evidence="2">The sequence shown here is derived from an EMBL/GenBank/DDBJ whole genome shotgun (WGS) entry which is preliminary data.</text>
</comment>
<dbReference type="PANTHER" id="PTHR19303:SF71">
    <property type="entry name" value="ZINC FINGER PHD-TYPE DOMAIN-CONTAINING PROTEIN"/>
    <property type="match status" value="1"/>
</dbReference>
<dbReference type="EMBL" id="JARBHB010000001">
    <property type="protein sequence ID" value="KAJ8897007.1"/>
    <property type="molecule type" value="Genomic_DNA"/>
</dbReference>
<dbReference type="Pfam" id="PF03184">
    <property type="entry name" value="DDE_1"/>
    <property type="match status" value="1"/>
</dbReference>
<accession>A0ABQ9IKN1</accession>
<evidence type="ECO:0000259" key="1">
    <source>
        <dbReference type="Pfam" id="PF03184"/>
    </source>
</evidence>
<dbReference type="Gene3D" id="3.30.420.10">
    <property type="entry name" value="Ribonuclease H-like superfamily/Ribonuclease H"/>
    <property type="match status" value="1"/>
</dbReference>
<dbReference type="InterPro" id="IPR036397">
    <property type="entry name" value="RNaseH_sf"/>
</dbReference>
<dbReference type="InterPro" id="IPR050863">
    <property type="entry name" value="CenT-Element_Derived"/>
</dbReference>
<dbReference type="PANTHER" id="PTHR19303">
    <property type="entry name" value="TRANSPOSON"/>
    <property type="match status" value="1"/>
</dbReference>
<sequence>MDWYHFLPNKIFNLDETGISTVLPSPKIIAETGKKQVGQVVARECGELVTVCCIIAANGNSLRPVFVFPKICLGDYYLAGVPTGFLQHVQQQTNCSSENPILLLLDNHSSHITVESVSFAKDHGVALLTIAPHCSHRMQPLDSSLFGPFKAALRVAVNDLTRSLASQNKVIRVENIASLEFLYSYVSDRPLPNEATNEIHGNYLEEDPGAVAISPQVSFENVKGKENPVVDVTVDGATTNHSAKDSIGGPLTPSARHAYLNPKVKLNRVTQKKNGSETEESDVGMELLSENEVFDSSDSVPSGPVSLIDSNQIEIGDFLMVKFTDTKDNAVFYVGQVQVKGNEEYEVKYLREKGNKFVFPDVDDISVVPRQDIFSKLPRPKEMRGTK</sequence>
<dbReference type="Proteomes" id="UP001159363">
    <property type="component" value="Chromosome 1"/>
</dbReference>
<feature type="domain" description="DDE-1" evidence="1">
    <location>
        <begin position="86"/>
        <end position="182"/>
    </location>
</feature>
<organism evidence="2 3">
    <name type="scientific">Dryococelus australis</name>
    <dbReference type="NCBI Taxonomy" id="614101"/>
    <lineage>
        <taxon>Eukaryota</taxon>
        <taxon>Metazoa</taxon>
        <taxon>Ecdysozoa</taxon>
        <taxon>Arthropoda</taxon>
        <taxon>Hexapoda</taxon>
        <taxon>Insecta</taxon>
        <taxon>Pterygota</taxon>
        <taxon>Neoptera</taxon>
        <taxon>Polyneoptera</taxon>
        <taxon>Phasmatodea</taxon>
        <taxon>Verophasmatodea</taxon>
        <taxon>Anareolatae</taxon>
        <taxon>Phasmatidae</taxon>
        <taxon>Eurycanthinae</taxon>
        <taxon>Dryococelus</taxon>
    </lineage>
</organism>
<gene>
    <name evidence="2" type="ORF">PR048_002353</name>
</gene>
<name>A0ABQ9IKN1_9NEOP</name>
<evidence type="ECO:0000313" key="2">
    <source>
        <dbReference type="EMBL" id="KAJ8897007.1"/>
    </source>
</evidence>
<evidence type="ECO:0000313" key="3">
    <source>
        <dbReference type="Proteomes" id="UP001159363"/>
    </source>
</evidence>
<keyword evidence="3" id="KW-1185">Reference proteome</keyword>
<protein>
    <recommendedName>
        <fullName evidence="1">DDE-1 domain-containing protein</fullName>
    </recommendedName>
</protein>
<dbReference type="InterPro" id="IPR004875">
    <property type="entry name" value="DDE_SF_endonuclease_dom"/>
</dbReference>
<reference evidence="2 3" key="1">
    <citation type="submission" date="2023-02" db="EMBL/GenBank/DDBJ databases">
        <title>LHISI_Scaffold_Assembly.</title>
        <authorList>
            <person name="Stuart O.P."/>
            <person name="Cleave R."/>
            <person name="Magrath M.J.L."/>
            <person name="Mikheyev A.S."/>
        </authorList>
    </citation>
    <scope>NUCLEOTIDE SEQUENCE [LARGE SCALE GENOMIC DNA]</scope>
    <source>
        <strain evidence="2">Daus_M_001</strain>
        <tissue evidence="2">Leg muscle</tissue>
    </source>
</reference>
<proteinExistence type="predicted"/>